<dbReference type="EMBL" id="JACCJB010000021">
    <property type="protein sequence ID" value="KAF6218708.1"/>
    <property type="molecule type" value="Genomic_DNA"/>
</dbReference>
<dbReference type="RefSeq" id="XP_037148143.1">
    <property type="nucleotide sequence ID" value="XM_037296161.1"/>
</dbReference>
<keyword evidence="2" id="KW-0812">Transmembrane</keyword>
<evidence type="ECO:0000256" key="4">
    <source>
        <dbReference type="ARBA" id="ARBA00023136"/>
    </source>
</evidence>
<evidence type="ECO:0000256" key="3">
    <source>
        <dbReference type="ARBA" id="ARBA00022989"/>
    </source>
</evidence>
<organism evidence="7 8">
    <name type="scientific">Letharia lupina</name>
    <dbReference type="NCBI Taxonomy" id="560253"/>
    <lineage>
        <taxon>Eukaryota</taxon>
        <taxon>Fungi</taxon>
        <taxon>Dikarya</taxon>
        <taxon>Ascomycota</taxon>
        <taxon>Pezizomycotina</taxon>
        <taxon>Lecanoromycetes</taxon>
        <taxon>OSLEUM clade</taxon>
        <taxon>Lecanoromycetidae</taxon>
        <taxon>Lecanorales</taxon>
        <taxon>Lecanorineae</taxon>
        <taxon>Parmeliaceae</taxon>
        <taxon>Letharia</taxon>
    </lineage>
</organism>
<dbReference type="PANTHER" id="PTHR33048:SF47">
    <property type="entry name" value="INTEGRAL MEMBRANE PROTEIN-RELATED"/>
    <property type="match status" value="1"/>
</dbReference>
<protein>
    <recommendedName>
        <fullName evidence="6">Rhodopsin domain-containing protein</fullName>
    </recommendedName>
</protein>
<proteinExistence type="inferred from homology"/>
<gene>
    <name evidence="7" type="ORF">HO133_005250</name>
</gene>
<dbReference type="InterPro" id="IPR049326">
    <property type="entry name" value="Rhodopsin_dom_fungi"/>
</dbReference>
<comment type="subcellular location">
    <subcellularLocation>
        <location evidence="1">Membrane</location>
        <topology evidence="1">Multi-pass membrane protein</topology>
    </subcellularLocation>
</comment>
<comment type="caution">
    <text evidence="7">The sequence shown here is derived from an EMBL/GenBank/DDBJ whole genome shotgun (WGS) entry which is preliminary data.</text>
</comment>
<dbReference type="Pfam" id="PF20684">
    <property type="entry name" value="Fung_rhodopsin"/>
    <property type="match status" value="1"/>
</dbReference>
<evidence type="ECO:0000313" key="7">
    <source>
        <dbReference type="EMBL" id="KAF6218708.1"/>
    </source>
</evidence>
<keyword evidence="3" id="KW-1133">Transmembrane helix</keyword>
<dbReference type="InterPro" id="IPR052337">
    <property type="entry name" value="SAT4-like"/>
</dbReference>
<evidence type="ECO:0000313" key="8">
    <source>
        <dbReference type="Proteomes" id="UP000593566"/>
    </source>
</evidence>
<feature type="domain" description="Rhodopsin" evidence="6">
    <location>
        <begin position="32"/>
        <end position="82"/>
    </location>
</feature>
<evidence type="ECO:0000259" key="6">
    <source>
        <dbReference type="Pfam" id="PF20684"/>
    </source>
</evidence>
<evidence type="ECO:0000256" key="2">
    <source>
        <dbReference type="ARBA" id="ARBA00022692"/>
    </source>
</evidence>
<evidence type="ECO:0000256" key="1">
    <source>
        <dbReference type="ARBA" id="ARBA00004141"/>
    </source>
</evidence>
<sequence>MPDKELTGLFRDQFWLGKTQLSSGSESLQNSACIASIVRLVVLLDVDSEDLMYTSTLAQLWSCVEVSAGVISVCLPSLTTLFLLLLGKRPSNSTHHIISTDRHRDGKIENAECSRTLHATDETLWLQSLELMWASLLKSEGSG</sequence>
<reference evidence="7 8" key="1">
    <citation type="journal article" date="2020" name="Genomics">
        <title>Complete, high-quality genomes from long-read metagenomic sequencing of two wolf lichen thalli reveals enigmatic genome architecture.</title>
        <authorList>
            <person name="McKenzie S.K."/>
            <person name="Walston R.F."/>
            <person name="Allen J.L."/>
        </authorList>
    </citation>
    <scope>NUCLEOTIDE SEQUENCE [LARGE SCALE GENOMIC DNA]</scope>
    <source>
        <strain evidence="7">WasteWater1</strain>
    </source>
</reference>
<dbReference type="AlphaFoldDB" id="A0A8H6C8G7"/>
<keyword evidence="4" id="KW-0472">Membrane</keyword>
<dbReference type="Proteomes" id="UP000593566">
    <property type="component" value="Unassembled WGS sequence"/>
</dbReference>
<evidence type="ECO:0000256" key="5">
    <source>
        <dbReference type="ARBA" id="ARBA00038359"/>
    </source>
</evidence>
<dbReference type="GeneID" id="59333656"/>
<comment type="similarity">
    <text evidence="5">Belongs to the SAT4 family.</text>
</comment>
<dbReference type="GO" id="GO:0016020">
    <property type="term" value="C:membrane"/>
    <property type="evidence" value="ECO:0007669"/>
    <property type="project" value="UniProtKB-SubCell"/>
</dbReference>
<dbReference type="PANTHER" id="PTHR33048">
    <property type="entry name" value="PTH11-LIKE INTEGRAL MEMBRANE PROTEIN (AFU_ORTHOLOGUE AFUA_5G11245)"/>
    <property type="match status" value="1"/>
</dbReference>
<accession>A0A8H6C8G7</accession>
<name>A0A8H6C8G7_9LECA</name>
<keyword evidence="8" id="KW-1185">Reference proteome</keyword>